<dbReference type="InterPro" id="IPR056557">
    <property type="entry name" value="NELF-A_N"/>
</dbReference>
<feature type="region of interest" description="Disordered" evidence="1">
    <location>
        <begin position="278"/>
        <end position="370"/>
    </location>
</feature>
<dbReference type="OrthoDB" id="2135488at2759"/>
<dbReference type="PROSITE" id="PS51838">
    <property type="entry name" value="HDAG"/>
    <property type="match status" value="1"/>
</dbReference>
<evidence type="ECO:0000256" key="1">
    <source>
        <dbReference type="SAM" id="MobiDB-lite"/>
    </source>
</evidence>
<keyword evidence="4" id="KW-1185">Reference proteome</keyword>
<feature type="compositionally biased region" description="Low complexity" evidence="1">
    <location>
        <begin position="316"/>
        <end position="370"/>
    </location>
</feature>
<evidence type="ECO:0000313" key="4">
    <source>
        <dbReference type="Proteomes" id="UP000051574"/>
    </source>
</evidence>
<reference evidence="3 4" key="1">
    <citation type="submission" date="2015-09" db="EMBL/GenBank/DDBJ databases">
        <title>Draft genome of the scarab beetle Oryctes borbonicus.</title>
        <authorList>
            <person name="Meyer J.M."/>
            <person name="Markov G.V."/>
            <person name="Baskaran P."/>
            <person name="Herrmann M."/>
            <person name="Sommer R.J."/>
            <person name="Roedelsperger C."/>
        </authorList>
    </citation>
    <scope>NUCLEOTIDE SEQUENCE [LARGE SCALE GENOMIC DNA]</scope>
    <source>
        <strain evidence="3">OB123</strain>
        <tissue evidence="3">Whole animal</tissue>
    </source>
</reference>
<dbReference type="EMBL" id="LJIG01022546">
    <property type="protein sequence ID" value="KRT80001.1"/>
    <property type="molecule type" value="Genomic_DNA"/>
</dbReference>
<protein>
    <recommendedName>
        <fullName evidence="2">HDAg domain-containing protein</fullName>
    </recommendedName>
</protein>
<gene>
    <name evidence="3" type="ORF">AMK59_6647</name>
</gene>
<dbReference type="GO" id="GO:0034244">
    <property type="term" value="P:negative regulation of transcription elongation by RNA polymerase II"/>
    <property type="evidence" value="ECO:0007669"/>
    <property type="project" value="TreeGrafter"/>
</dbReference>
<accession>A0A0T6AY40</accession>
<evidence type="ECO:0000259" key="2">
    <source>
        <dbReference type="PROSITE" id="PS51838"/>
    </source>
</evidence>
<proteinExistence type="predicted"/>
<dbReference type="PANTHER" id="PTHR13328:SF4">
    <property type="entry name" value="NEGATIVE ELONGATION FACTOR A"/>
    <property type="match status" value="1"/>
</dbReference>
<sequence>NYQCYQFCKMANVRDSDTSLWLHNKLGTSNDSWTGGSICGQLNAEVLRNIKDCFPDLQTQVKLKLLLSFFHIPRRNIEEWRIELEQIIDVALGDSELWVSMLGESLKTFPATGSLNTEISDLDEVRPIFTDLVNDLRKLVKKQAEHVMLPMECHYLNKAALVSVVGQQPAPTKHFTVKKKPKSATLRADLLQKSLDVASNIKKSSAPVIPVRSRGMPRKMTDTTPLKGIPSRVPTSGFRSNSLNNNLTARPPMRPTAGRKEGGVKLLDIADQPLGYTAAKKRKKMQEIEDKKSTETSLQSPPPAAGTTPDYAAGLATTPTYAPQTPQPTMSSTTTTPQTTPNTQTTVTQASPTIQTSPTTTVVQSTTTTTPQFATTSIMRPVPPLLTTTTVGPRTVVTDQPASAVPVGTPLVISTRPVQHVTQVRIQPQAATNSLQRRGLALTREQMLEAQDMFRTANKVTRPEKALILGFMAGSRDNPCPHLGNIVTIKLSEDQENVLQADDTYLTMLVETHFQMNYNNGEWKRIKKYRHIENIVDQIPANTQTAALV</sequence>
<dbReference type="InterPro" id="IPR037517">
    <property type="entry name" value="HDAG_dom"/>
</dbReference>
<feature type="compositionally biased region" description="Polar residues" evidence="1">
    <location>
        <begin position="233"/>
        <end position="248"/>
    </location>
</feature>
<feature type="domain" description="HDAg" evidence="2">
    <location>
        <begin position="98"/>
        <end position="267"/>
    </location>
</feature>
<evidence type="ECO:0000313" key="3">
    <source>
        <dbReference type="EMBL" id="KRT80001.1"/>
    </source>
</evidence>
<dbReference type="Pfam" id="PF23553">
    <property type="entry name" value="NELF-A_N"/>
    <property type="match status" value="1"/>
</dbReference>
<feature type="region of interest" description="Disordered" evidence="1">
    <location>
        <begin position="213"/>
        <end position="266"/>
    </location>
</feature>
<comment type="caution">
    <text evidence="3">The sequence shown here is derived from an EMBL/GenBank/DDBJ whole genome shotgun (WGS) entry which is preliminary data.</text>
</comment>
<dbReference type="PANTHER" id="PTHR13328">
    <property type="entry name" value="NEGATIVE ELONGATION FACTOR A NELF-A"/>
    <property type="match status" value="1"/>
</dbReference>
<name>A0A0T6AY40_9SCAR</name>
<dbReference type="InterPro" id="IPR052828">
    <property type="entry name" value="NELF-A_domain"/>
</dbReference>
<dbReference type="AlphaFoldDB" id="A0A0T6AY40"/>
<feature type="non-terminal residue" evidence="3">
    <location>
        <position position="1"/>
    </location>
</feature>
<dbReference type="Proteomes" id="UP000051574">
    <property type="component" value="Unassembled WGS sequence"/>
</dbReference>
<organism evidence="3 4">
    <name type="scientific">Oryctes borbonicus</name>
    <dbReference type="NCBI Taxonomy" id="1629725"/>
    <lineage>
        <taxon>Eukaryota</taxon>
        <taxon>Metazoa</taxon>
        <taxon>Ecdysozoa</taxon>
        <taxon>Arthropoda</taxon>
        <taxon>Hexapoda</taxon>
        <taxon>Insecta</taxon>
        <taxon>Pterygota</taxon>
        <taxon>Neoptera</taxon>
        <taxon>Endopterygota</taxon>
        <taxon>Coleoptera</taxon>
        <taxon>Polyphaga</taxon>
        <taxon>Scarabaeiformia</taxon>
        <taxon>Scarabaeidae</taxon>
        <taxon>Dynastinae</taxon>
        <taxon>Oryctes</taxon>
    </lineage>
</organism>
<feature type="compositionally biased region" description="Basic and acidic residues" evidence="1">
    <location>
        <begin position="285"/>
        <end position="294"/>
    </location>
</feature>
<dbReference type="GO" id="GO:0032021">
    <property type="term" value="C:NELF complex"/>
    <property type="evidence" value="ECO:0007669"/>
    <property type="project" value="TreeGrafter"/>
</dbReference>